<dbReference type="EMBL" id="VOTZ01000049">
    <property type="protein sequence ID" value="MCQ1539604.1"/>
    <property type="molecule type" value="Genomic_DNA"/>
</dbReference>
<keyword evidence="3" id="KW-1185">Reference proteome</keyword>
<dbReference type="InterPro" id="IPR011004">
    <property type="entry name" value="Trimer_LpxA-like_sf"/>
</dbReference>
<dbReference type="PROSITE" id="PS00101">
    <property type="entry name" value="HEXAPEP_TRANSFERASES"/>
    <property type="match status" value="1"/>
</dbReference>
<dbReference type="Gene3D" id="2.160.10.10">
    <property type="entry name" value="Hexapeptide repeat proteins"/>
    <property type="match status" value="1"/>
</dbReference>
<sequence length="144" mass="15964">MRFNNWTYPEITDGEPTKYHWIVKHTGSFKLGYKTDVGAFTYINAQYGVIIEDHVQIGSHCSIYSLSTIDRKQGEVRLEKGCRIGTHSVIMPGVTIGRGSIIGAFSFVNTNIPAGVLAYGVPAKVIRLLNEAELTEIEESEESL</sequence>
<evidence type="ECO:0000313" key="3">
    <source>
        <dbReference type="Proteomes" id="UP001524383"/>
    </source>
</evidence>
<keyword evidence="2" id="KW-0012">Acyltransferase</keyword>
<dbReference type="InterPro" id="IPR050179">
    <property type="entry name" value="Trans_hexapeptide_repeat"/>
</dbReference>
<dbReference type="InterPro" id="IPR018357">
    <property type="entry name" value="Hexapep_transf_CS"/>
</dbReference>
<name>A0ABD4TN37_9EURY</name>
<dbReference type="CDD" id="cd04647">
    <property type="entry name" value="LbH_MAT_like"/>
    <property type="match status" value="1"/>
</dbReference>
<dbReference type="Pfam" id="PF00132">
    <property type="entry name" value="Hexapep"/>
    <property type="match status" value="1"/>
</dbReference>
<gene>
    <name evidence="2" type="ORF">FTO68_11555</name>
</gene>
<evidence type="ECO:0000313" key="2">
    <source>
        <dbReference type="EMBL" id="MCQ1539604.1"/>
    </source>
</evidence>
<protein>
    <submittedName>
        <fullName evidence="2">Acyltransferase</fullName>
    </submittedName>
</protein>
<keyword evidence="1" id="KW-0808">Transferase</keyword>
<evidence type="ECO:0000256" key="1">
    <source>
        <dbReference type="ARBA" id="ARBA00022679"/>
    </source>
</evidence>
<reference evidence="2 3" key="1">
    <citation type="submission" date="2019-08" db="EMBL/GenBank/DDBJ databases">
        <authorList>
            <person name="Chen S.-C."/>
            <person name="Lai M.-C."/>
            <person name="You Y.-T."/>
        </authorList>
    </citation>
    <scope>NUCLEOTIDE SEQUENCE [LARGE SCALE GENOMIC DNA]</scope>
    <source>
        <strain evidence="2 3">P2F9704a</strain>
    </source>
</reference>
<dbReference type="SUPFAM" id="SSF51161">
    <property type="entry name" value="Trimeric LpxA-like enzymes"/>
    <property type="match status" value="1"/>
</dbReference>
<accession>A0ABD4TN37</accession>
<dbReference type="GO" id="GO:0016746">
    <property type="term" value="F:acyltransferase activity"/>
    <property type="evidence" value="ECO:0007669"/>
    <property type="project" value="UniProtKB-KW"/>
</dbReference>
<dbReference type="PANTHER" id="PTHR43300">
    <property type="entry name" value="ACETYLTRANSFERASE"/>
    <property type="match status" value="1"/>
</dbReference>
<comment type="caution">
    <text evidence="2">The sequence shown here is derived from an EMBL/GenBank/DDBJ whole genome shotgun (WGS) entry which is preliminary data.</text>
</comment>
<dbReference type="InterPro" id="IPR001451">
    <property type="entry name" value="Hexapep"/>
</dbReference>
<dbReference type="AlphaFoldDB" id="A0ABD4TN37"/>
<proteinExistence type="predicted"/>
<dbReference type="Proteomes" id="UP001524383">
    <property type="component" value="Unassembled WGS sequence"/>
</dbReference>
<organism evidence="2 3">
    <name type="scientific">Methanocalculus taiwanensis</name>
    <dbReference type="NCBI Taxonomy" id="106207"/>
    <lineage>
        <taxon>Archaea</taxon>
        <taxon>Methanobacteriati</taxon>
        <taxon>Methanobacteriota</taxon>
        <taxon>Stenosarchaea group</taxon>
        <taxon>Methanomicrobia</taxon>
        <taxon>Methanomicrobiales</taxon>
        <taxon>Methanocalculaceae</taxon>
        <taxon>Methanocalculus</taxon>
    </lineage>
</organism>